<comment type="caution">
    <text evidence="14">The sequence shown here is derived from an EMBL/GenBank/DDBJ whole genome shotgun (WGS) entry which is preliminary data.</text>
</comment>
<keyword evidence="3 11" id="KW-0004">4Fe-4S</keyword>
<evidence type="ECO:0000256" key="9">
    <source>
        <dbReference type="ARBA" id="ARBA00023014"/>
    </source>
</evidence>
<dbReference type="InterPro" id="IPR017900">
    <property type="entry name" value="4Fe4S_Fe_S_CS"/>
</dbReference>
<dbReference type="SUPFAM" id="SSF46548">
    <property type="entry name" value="alpha-helical ferredoxin"/>
    <property type="match status" value="1"/>
</dbReference>
<evidence type="ECO:0000256" key="2">
    <source>
        <dbReference type="ARBA" id="ARBA00009433"/>
    </source>
</evidence>
<dbReference type="PROSITE" id="PS00198">
    <property type="entry name" value="4FE4S_FER_1"/>
    <property type="match status" value="2"/>
</dbReference>
<dbReference type="PANTHER" id="PTHR11921">
    <property type="entry name" value="SUCCINATE DEHYDROGENASE IRON-SULFUR PROTEIN"/>
    <property type="match status" value="1"/>
</dbReference>
<dbReference type="InterPro" id="IPR012675">
    <property type="entry name" value="Beta-grasp_dom_sf"/>
</dbReference>
<evidence type="ECO:0000259" key="13">
    <source>
        <dbReference type="PROSITE" id="PS51379"/>
    </source>
</evidence>
<dbReference type="InterPro" id="IPR004489">
    <property type="entry name" value="Succ_DH/fum_Rdtase_Fe-S"/>
</dbReference>
<gene>
    <name evidence="14" type="ORF">SULYE_0766</name>
</gene>
<dbReference type="GO" id="GO:0022904">
    <property type="term" value="P:respiratory electron transport chain"/>
    <property type="evidence" value="ECO:0007669"/>
    <property type="project" value="TreeGrafter"/>
</dbReference>
<protein>
    <recommendedName>
        <fullName evidence="11">Fumarate reductase iron-sulfur subunit</fullName>
        <ecNumber evidence="11">1.3.5.1</ecNumber>
    </recommendedName>
</protein>
<accession>C4FJL7</accession>
<dbReference type="GO" id="GO:0051539">
    <property type="term" value="F:4 iron, 4 sulfur cluster binding"/>
    <property type="evidence" value="ECO:0007669"/>
    <property type="project" value="UniProtKB-KW"/>
</dbReference>
<keyword evidence="6 11" id="KW-0479">Metal-binding</keyword>
<dbReference type="GO" id="GO:0046872">
    <property type="term" value="F:metal ion binding"/>
    <property type="evidence" value="ECO:0007669"/>
    <property type="project" value="UniProtKB-KW"/>
</dbReference>
<comment type="cofactor">
    <cofactor evidence="11">
        <name>[2Fe-2S] cluster</name>
        <dbReference type="ChEBI" id="CHEBI:190135"/>
    </cofactor>
    <text evidence="11">Binds 1 [2Fe-2S] cluster.</text>
</comment>
<proteinExistence type="inferred from homology"/>
<evidence type="ECO:0000256" key="4">
    <source>
        <dbReference type="ARBA" id="ARBA00022532"/>
    </source>
</evidence>
<comment type="cofactor">
    <cofactor evidence="11">
        <name>[4Fe-4S] cluster</name>
        <dbReference type="ChEBI" id="CHEBI:49883"/>
    </cofactor>
    <text evidence="11">Binds 1 [4Fe-4S] cluster.</text>
</comment>
<dbReference type="InterPro" id="IPR050573">
    <property type="entry name" value="SDH/FRD_Iron-Sulfur"/>
</dbReference>
<dbReference type="InterPro" id="IPR036010">
    <property type="entry name" value="2Fe-2S_ferredoxin-like_sf"/>
</dbReference>
<evidence type="ECO:0000313" key="14">
    <source>
        <dbReference type="EMBL" id="EEP60725.1"/>
    </source>
</evidence>
<comment type="similarity">
    <text evidence="2 11">Belongs to the succinate dehydrogenase/fumarate reductase iron-sulfur protein family.</text>
</comment>
<evidence type="ECO:0000259" key="12">
    <source>
        <dbReference type="PROSITE" id="PS51085"/>
    </source>
</evidence>
<name>C4FJL7_9AQUI</name>
<evidence type="ECO:0000256" key="5">
    <source>
        <dbReference type="ARBA" id="ARBA00022714"/>
    </source>
</evidence>
<dbReference type="RefSeq" id="WP_007546572.1">
    <property type="nucleotide sequence ID" value="NZ_ABZS01000059.1"/>
</dbReference>
<dbReference type="NCBIfam" id="TIGR00384">
    <property type="entry name" value="dhsB"/>
    <property type="match status" value="1"/>
</dbReference>
<evidence type="ECO:0000256" key="10">
    <source>
        <dbReference type="ARBA" id="ARBA00023291"/>
    </source>
</evidence>
<keyword evidence="15" id="KW-1185">Reference proteome</keyword>
<dbReference type="Proteomes" id="UP000005540">
    <property type="component" value="Unassembled WGS sequence"/>
</dbReference>
<dbReference type="InterPro" id="IPR001041">
    <property type="entry name" value="2Fe-2S_ferredoxin-type"/>
</dbReference>
<evidence type="ECO:0000256" key="3">
    <source>
        <dbReference type="ARBA" id="ARBA00022485"/>
    </source>
</evidence>
<comment type="cofactor">
    <cofactor evidence="11">
        <name>[3Fe-4S] cluster</name>
        <dbReference type="ChEBI" id="CHEBI:21137"/>
    </cofactor>
    <text evidence="11">Binds 1 [3Fe-4S] cluster.</text>
</comment>
<evidence type="ECO:0000256" key="1">
    <source>
        <dbReference type="ARBA" id="ARBA00004894"/>
    </source>
</evidence>
<organism evidence="14 15">
    <name type="scientific">Sulfurihydrogenibium yellowstonense SS-5</name>
    <dbReference type="NCBI Taxonomy" id="432331"/>
    <lineage>
        <taxon>Bacteria</taxon>
        <taxon>Pseudomonadati</taxon>
        <taxon>Aquificota</taxon>
        <taxon>Aquificia</taxon>
        <taxon>Aquificales</taxon>
        <taxon>Hydrogenothermaceae</taxon>
        <taxon>Sulfurihydrogenibium</taxon>
    </lineage>
</organism>
<keyword evidence="5 11" id="KW-0001">2Fe-2S</keyword>
<dbReference type="InterPro" id="IPR025192">
    <property type="entry name" value="Succ_DH/fum_Rdtase_N"/>
</dbReference>
<feature type="domain" description="4Fe-4S ferredoxin-type" evidence="13">
    <location>
        <begin position="124"/>
        <end position="152"/>
    </location>
</feature>
<keyword evidence="8 11" id="KW-0408">Iron</keyword>
<evidence type="ECO:0000256" key="11">
    <source>
        <dbReference type="RuleBase" id="RU361237"/>
    </source>
</evidence>
<dbReference type="GO" id="GO:0009055">
    <property type="term" value="F:electron transfer activity"/>
    <property type="evidence" value="ECO:0007669"/>
    <property type="project" value="InterPro"/>
</dbReference>
<dbReference type="CDD" id="cd00207">
    <property type="entry name" value="fer2"/>
    <property type="match status" value="1"/>
</dbReference>
<dbReference type="PROSITE" id="PS51085">
    <property type="entry name" value="2FE2S_FER_2"/>
    <property type="match status" value="1"/>
</dbReference>
<dbReference type="SUPFAM" id="SSF54292">
    <property type="entry name" value="2Fe-2S ferredoxin-like"/>
    <property type="match status" value="1"/>
</dbReference>
<evidence type="ECO:0000313" key="15">
    <source>
        <dbReference type="Proteomes" id="UP000005540"/>
    </source>
</evidence>
<dbReference type="Pfam" id="PF13085">
    <property type="entry name" value="Fer2_3"/>
    <property type="match status" value="1"/>
</dbReference>
<dbReference type="GO" id="GO:0006099">
    <property type="term" value="P:tricarboxylic acid cycle"/>
    <property type="evidence" value="ECO:0007669"/>
    <property type="project" value="UniProtKB-KW"/>
</dbReference>
<comment type="pathway">
    <text evidence="1">Carbohydrate metabolism; tricarboxylic acid cycle; fumarate from succinate (bacterial route): step 1/1.</text>
</comment>
<dbReference type="EMBL" id="ABZS01000059">
    <property type="protein sequence ID" value="EEP60725.1"/>
    <property type="molecule type" value="Genomic_DNA"/>
</dbReference>
<dbReference type="GO" id="GO:0051537">
    <property type="term" value="F:2 iron, 2 sulfur cluster binding"/>
    <property type="evidence" value="ECO:0007669"/>
    <property type="project" value="UniProtKB-KW"/>
</dbReference>
<dbReference type="EC" id="1.3.5.1" evidence="11"/>
<dbReference type="PANTHER" id="PTHR11921:SF29">
    <property type="entry name" value="SUCCINATE DEHYDROGENASE [UBIQUINONE] IRON-SULFUR SUBUNIT, MITOCHONDRIAL"/>
    <property type="match status" value="1"/>
</dbReference>
<evidence type="ECO:0000256" key="8">
    <source>
        <dbReference type="ARBA" id="ARBA00023004"/>
    </source>
</evidence>
<dbReference type="PROSITE" id="PS51379">
    <property type="entry name" value="4FE4S_FER_2"/>
    <property type="match status" value="2"/>
</dbReference>
<feature type="domain" description="4Fe-4S ferredoxin-type" evidence="13">
    <location>
        <begin position="180"/>
        <end position="209"/>
    </location>
</feature>
<dbReference type="InterPro" id="IPR009051">
    <property type="entry name" value="Helical_ferredxn"/>
</dbReference>
<sequence length="236" mass="27100">MIIKINRNGNYQTYEINNIEDRTTILEVLEQIKNYQDPSLSYRAQCRASICGTCAVKVNSQTVLACKTKVKDLAVNDEIVIEPLSNMPVIKDLVVDHDEFLNKLKKAKAWLIPKEPFEKVYPEDLATYDRETDCILCGICYSVCPAFTNDKDFGGPINFVKIFRFWKDKNDALNDERIQTAAENNITSCIHCKYCTFSCPKQIPVEEDILQLEFYGKQKGIIKKQEDFGFNFGFGF</sequence>
<dbReference type="Gene3D" id="1.10.1060.10">
    <property type="entry name" value="Alpha-helical ferredoxin"/>
    <property type="match status" value="1"/>
</dbReference>
<keyword evidence="4" id="KW-0816">Tricarboxylic acid cycle</keyword>
<keyword evidence="10 11" id="KW-0003">3Fe-4S</keyword>
<evidence type="ECO:0000256" key="7">
    <source>
        <dbReference type="ARBA" id="ARBA00023002"/>
    </source>
</evidence>
<dbReference type="GO" id="GO:0051538">
    <property type="term" value="F:3 iron, 4 sulfur cluster binding"/>
    <property type="evidence" value="ECO:0007669"/>
    <property type="project" value="UniProtKB-KW"/>
</dbReference>
<dbReference type="AlphaFoldDB" id="C4FJL7"/>
<feature type="domain" description="2Fe-2S ferredoxin-type" evidence="12">
    <location>
        <begin position="1"/>
        <end position="87"/>
    </location>
</feature>
<comment type="catalytic activity">
    <reaction evidence="11">
        <text>a menaquinone + succinate = a menaquinol + fumarate</text>
        <dbReference type="Rhea" id="RHEA:27834"/>
        <dbReference type="Rhea" id="RHEA-COMP:9537"/>
        <dbReference type="Rhea" id="RHEA-COMP:9539"/>
        <dbReference type="ChEBI" id="CHEBI:16374"/>
        <dbReference type="ChEBI" id="CHEBI:18151"/>
        <dbReference type="ChEBI" id="CHEBI:29806"/>
        <dbReference type="ChEBI" id="CHEBI:30031"/>
        <dbReference type="EC" id="1.3.5.1"/>
    </reaction>
</comment>
<dbReference type="Pfam" id="PF13183">
    <property type="entry name" value="Fer4_8"/>
    <property type="match status" value="1"/>
</dbReference>
<keyword evidence="7 14" id="KW-0560">Oxidoreductase</keyword>
<dbReference type="InterPro" id="IPR017896">
    <property type="entry name" value="4Fe4S_Fe-S-bd"/>
</dbReference>
<dbReference type="GO" id="GO:0008177">
    <property type="term" value="F:succinate dehydrogenase (quinone) activity"/>
    <property type="evidence" value="ECO:0007669"/>
    <property type="project" value="UniProtKB-EC"/>
</dbReference>
<reference evidence="14 15" key="1">
    <citation type="submission" date="2009-04" db="EMBL/GenBank/DDBJ databases">
        <authorList>
            <person name="Reysenbach A.-L."/>
            <person name="Heidelberg J.F."/>
            <person name="Nelson W.C."/>
        </authorList>
    </citation>
    <scope>NUCLEOTIDE SEQUENCE [LARGE SCALE GENOMIC DNA]</scope>
    <source>
        <strain evidence="14 15">SS-5</strain>
    </source>
</reference>
<dbReference type="Gene3D" id="3.10.20.30">
    <property type="match status" value="1"/>
</dbReference>
<keyword evidence="9 11" id="KW-0411">Iron-sulfur</keyword>
<evidence type="ECO:0000256" key="6">
    <source>
        <dbReference type="ARBA" id="ARBA00022723"/>
    </source>
</evidence>
<dbReference type="OrthoDB" id="9804391at2"/>